<dbReference type="Proteomes" id="UP000317494">
    <property type="component" value="Unassembled WGS sequence"/>
</dbReference>
<keyword evidence="2" id="KW-1185">Reference proteome</keyword>
<sequence length="108" mass="11770">MTEPIRQGPGVALASVSCTATTTNADTITIRLVGLELFGEWLAQLWAARGSRFSLLCATSAALIVMTRDMLRRKVTEHISATTPTMSFNLSLALQQRVLKFVKSCVVQ</sequence>
<evidence type="ECO:0000313" key="1">
    <source>
        <dbReference type="EMBL" id="TPX48360.1"/>
    </source>
</evidence>
<accession>A0A507DBS9</accession>
<evidence type="ECO:0000313" key="2">
    <source>
        <dbReference type="Proteomes" id="UP000317494"/>
    </source>
</evidence>
<gene>
    <name evidence="1" type="ORF">SeMB42_g03032</name>
</gene>
<dbReference type="PROSITE" id="PS51257">
    <property type="entry name" value="PROKAR_LIPOPROTEIN"/>
    <property type="match status" value="1"/>
</dbReference>
<dbReference type="AlphaFoldDB" id="A0A507DBS9"/>
<dbReference type="VEuPathDB" id="FungiDB:SeMB42_g03032"/>
<proteinExistence type="predicted"/>
<comment type="caution">
    <text evidence="1">The sequence shown here is derived from an EMBL/GenBank/DDBJ whole genome shotgun (WGS) entry which is preliminary data.</text>
</comment>
<organism evidence="1 2">
    <name type="scientific">Synchytrium endobioticum</name>
    <dbReference type="NCBI Taxonomy" id="286115"/>
    <lineage>
        <taxon>Eukaryota</taxon>
        <taxon>Fungi</taxon>
        <taxon>Fungi incertae sedis</taxon>
        <taxon>Chytridiomycota</taxon>
        <taxon>Chytridiomycota incertae sedis</taxon>
        <taxon>Chytridiomycetes</taxon>
        <taxon>Synchytriales</taxon>
        <taxon>Synchytriaceae</taxon>
        <taxon>Synchytrium</taxon>
    </lineage>
</organism>
<protein>
    <submittedName>
        <fullName evidence="1">Uncharacterized protein</fullName>
    </submittedName>
</protein>
<reference evidence="1 2" key="1">
    <citation type="journal article" date="2019" name="Sci. Rep.">
        <title>Comparative genomics of chytrid fungi reveal insights into the obligate biotrophic and pathogenic lifestyle of Synchytrium endobioticum.</title>
        <authorList>
            <person name="van de Vossenberg B.T.L.H."/>
            <person name="Warris S."/>
            <person name="Nguyen H.D.T."/>
            <person name="van Gent-Pelzer M.P.E."/>
            <person name="Joly D.L."/>
            <person name="van de Geest H.C."/>
            <person name="Bonants P.J.M."/>
            <person name="Smith D.S."/>
            <person name="Levesque C.A."/>
            <person name="van der Lee T.A.J."/>
        </authorList>
    </citation>
    <scope>NUCLEOTIDE SEQUENCE [LARGE SCALE GENOMIC DNA]</scope>
    <source>
        <strain evidence="1 2">MB42</strain>
    </source>
</reference>
<dbReference type="EMBL" id="QEAN01000101">
    <property type="protein sequence ID" value="TPX48360.1"/>
    <property type="molecule type" value="Genomic_DNA"/>
</dbReference>
<name>A0A507DBS9_9FUNG</name>